<dbReference type="Proteomes" id="UP000694845">
    <property type="component" value="Unplaced"/>
</dbReference>
<organism evidence="2 3">
    <name type="scientific">Acanthaster planci</name>
    <name type="common">Crown-of-thorns starfish</name>
    <dbReference type="NCBI Taxonomy" id="133434"/>
    <lineage>
        <taxon>Eukaryota</taxon>
        <taxon>Metazoa</taxon>
        <taxon>Echinodermata</taxon>
        <taxon>Eleutherozoa</taxon>
        <taxon>Asterozoa</taxon>
        <taxon>Asteroidea</taxon>
        <taxon>Valvatacea</taxon>
        <taxon>Valvatida</taxon>
        <taxon>Acanthasteridae</taxon>
        <taxon>Acanthaster</taxon>
    </lineage>
</organism>
<dbReference type="AlphaFoldDB" id="A0A8B7YD80"/>
<feature type="transmembrane region" description="Helical" evidence="1">
    <location>
        <begin position="70"/>
        <end position="90"/>
    </location>
</feature>
<name>A0A8B7YD80_ACAPL</name>
<keyword evidence="1" id="KW-1133">Transmembrane helix</keyword>
<evidence type="ECO:0000256" key="1">
    <source>
        <dbReference type="SAM" id="Phobius"/>
    </source>
</evidence>
<dbReference type="RefSeq" id="XP_022090340.1">
    <property type="nucleotide sequence ID" value="XM_022234648.1"/>
</dbReference>
<accession>A0A8B7YD80</accession>
<evidence type="ECO:0000313" key="2">
    <source>
        <dbReference type="Proteomes" id="UP000694845"/>
    </source>
</evidence>
<sequence>MVLQTGAKISFTVIIFVFQADAFLSEWTLRAPCDDHFFHQSTNIHGAGDDDNSCTVFLEEKYYEDKSSKLPLAVFLTCLAIAALYTFRVLSARDCPRVSQSALKKDTQLGLMKRLRVHWWDEQPGLPLLNWERCPSCHRLERLQLTQ</sequence>
<dbReference type="KEGG" id="aplc:110979108"/>
<gene>
    <name evidence="3" type="primary">LOC110979108</name>
</gene>
<keyword evidence="1" id="KW-0812">Transmembrane</keyword>
<keyword evidence="1" id="KW-0472">Membrane</keyword>
<reference evidence="3" key="1">
    <citation type="submission" date="2025-08" db="UniProtKB">
        <authorList>
            <consortium name="RefSeq"/>
        </authorList>
    </citation>
    <scope>IDENTIFICATION</scope>
</reference>
<dbReference type="OMA" id="WWDEQPG"/>
<protein>
    <submittedName>
        <fullName evidence="3">Uncharacterized protein LOC110979108</fullName>
    </submittedName>
</protein>
<dbReference type="GeneID" id="110979108"/>
<proteinExistence type="predicted"/>
<evidence type="ECO:0000313" key="3">
    <source>
        <dbReference type="RefSeq" id="XP_022090340.1"/>
    </source>
</evidence>
<keyword evidence="2" id="KW-1185">Reference proteome</keyword>
<dbReference type="OrthoDB" id="10385839at2759"/>